<comment type="caution">
    <text evidence="2">The sequence shown here is derived from an EMBL/GenBank/DDBJ whole genome shotgun (WGS) entry which is preliminary data.</text>
</comment>
<dbReference type="AlphaFoldDB" id="A0A2H6KF59"/>
<evidence type="ECO:0000313" key="3">
    <source>
        <dbReference type="Proteomes" id="UP000236319"/>
    </source>
</evidence>
<dbReference type="EMBL" id="BDSA01000003">
    <property type="protein sequence ID" value="GBE61617.1"/>
    <property type="molecule type" value="Genomic_DNA"/>
</dbReference>
<feature type="region of interest" description="Disordered" evidence="1">
    <location>
        <begin position="124"/>
        <end position="149"/>
    </location>
</feature>
<name>A0A2H6KF59_9APIC</name>
<keyword evidence="3" id="KW-1185">Reference proteome</keyword>
<dbReference type="GeneID" id="39875387"/>
<feature type="region of interest" description="Disordered" evidence="1">
    <location>
        <begin position="54"/>
        <end position="95"/>
    </location>
</feature>
<sequence length="195" mass="21100">MCRARSMNPARKTAARKARNVLVGRAEDEGQHQEPDGLPPHRHVLLSACDETRGVVRGDGAGGEDGEGGSGRRLAEHDVGGAEHRHVGNGRQHESLEKADLNLDTGEVSHLGVHLAEVTENVGGNQTLGQLPPGDENRRGQHSHKQGVHHVDVAERQQDEERLDGDEAGIGEVRLHLLPALEDLQVLETHGYDTK</sequence>
<reference evidence="2 3" key="1">
    <citation type="journal article" date="2017" name="BMC Genomics">
        <title>Whole-genome assembly of Babesia ovata and comparative genomics between closely related pathogens.</title>
        <authorList>
            <person name="Yamagishi J."/>
            <person name="Asada M."/>
            <person name="Hakimi H."/>
            <person name="Tanaka T.Q."/>
            <person name="Sugimoto C."/>
            <person name="Kawazu S."/>
        </authorList>
    </citation>
    <scope>NUCLEOTIDE SEQUENCE [LARGE SCALE GENOMIC DNA]</scope>
    <source>
        <strain evidence="2 3">Miyake</strain>
    </source>
</reference>
<dbReference type="Proteomes" id="UP000236319">
    <property type="component" value="Unassembled WGS sequence"/>
</dbReference>
<organism evidence="2 3">
    <name type="scientific">Babesia ovata</name>
    <dbReference type="NCBI Taxonomy" id="189622"/>
    <lineage>
        <taxon>Eukaryota</taxon>
        <taxon>Sar</taxon>
        <taxon>Alveolata</taxon>
        <taxon>Apicomplexa</taxon>
        <taxon>Aconoidasida</taxon>
        <taxon>Piroplasmida</taxon>
        <taxon>Babesiidae</taxon>
        <taxon>Babesia</taxon>
    </lineage>
</organism>
<proteinExistence type="predicted"/>
<accession>A0A2H6KF59</accession>
<evidence type="ECO:0000256" key="1">
    <source>
        <dbReference type="SAM" id="MobiDB-lite"/>
    </source>
</evidence>
<dbReference type="VEuPathDB" id="PiroplasmaDB:BOVATA_031100"/>
<protein>
    <submittedName>
        <fullName evidence="2">Pseudouridylate synthase, putative</fullName>
    </submittedName>
</protein>
<gene>
    <name evidence="2" type="ORF">BOVATA_031100</name>
</gene>
<evidence type="ECO:0000313" key="2">
    <source>
        <dbReference type="EMBL" id="GBE61617.1"/>
    </source>
</evidence>
<dbReference type="RefSeq" id="XP_028867860.1">
    <property type="nucleotide sequence ID" value="XM_029012027.1"/>
</dbReference>
<feature type="compositionally biased region" description="Basic and acidic residues" evidence="1">
    <location>
        <begin position="73"/>
        <end position="95"/>
    </location>
</feature>